<evidence type="ECO:0000256" key="1">
    <source>
        <dbReference type="ARBA" id="ARBA00006915"/>
    </source>
</evidence>
<dbReference type="NCBIfam" id="TIGR02644">
    <property type="entry name" value="Y_phosphoryl"/>
    <property type="match status" value="1"/>
</dbReference>
<evidence type="ECO:0000313" key="9">
    <source>
        <dbReference type="EMBL" id="ABC44077.1"/>
    </source>
</evidence>
<accession>Q2S3E2</accession>
<dbReference type="Pfam" id="PF07831">
    <property type="entry name" value="PYNP_C"/>
    <property type="match status" value="1"/>
</dbReference>
<dbReference type="GO" id="GO:0006206">
    <property type="term" value="P:pyrimidine nucleobase metabolic process"/>
    <property type="evidence" value="ECO:0007669"/>
    <property type="project" value="InterPro"/>
</dbReference>
<gene>
    <name evidence="9" type="primary">pyn</name>
    <name evidence="9" type="ordered locus">SRU_1163</name>
</gene>
<name>Q2S3E2_SALRD</name>
<reference evidence="9 10" key="1">
    <citation type="journal article" date="2005" name="Proc. Natl. Acad. Sci. U.S.A.">
        <title>The genome of Salinibacter ruber: convergence and gene exchange among hyperhalophilic bacteria and archaea.</title>
        <authorList>
            <person name="Mongodin E.F."/>
            <person name="Nelson K.E."/>
            <person name="Daugherty S."/>
            <person name="Deboy R.T."/>
            <person name="Wister J."/>
            <person name="Khouri H."/>
            <person name="Weidman J."/>
            <person name="Walsh D.A."/>
            <person name="Papke R.T."/>
            <person name="Sanchez Perez G."/>
            <person name="Sharma A.K."/>
            <person name="Nesbo C.L."/>
            <person name="MacLeod D."/>
            <person name="Bapteste E."/>
            <person name="Doolittle W.F."/>
            <person name="Charlebois R.L."/>
            <person name="Legault B."/>
            <person name="Rodriguez-Valera F."/>
        </authorList>
    </citation>
    <scope>NUCLEOTIDE SEQUENCE [LARGE SCALE GENOMIC DNA]</scope>
    <source>
        <strain evidence="10">DSM 13855 / CECT 5946 / M31</strain>
    </source>
</reference>
<dbReference type="InterPro" id="IPR018090">
    <property type="entry name" value="Pyrmidine_PPas_bac/euk"/>
</dbReference>
<dbReference type="STRING" id="309807.SRU_1163"/>
<dbReference type="PIRSF" id="PIRSF000478">
    <property type="entry name" value="TP_PyNP"/>
    <property type="match status" value="1"/>
</dbReference>
<dbReference type="FunFam" id="3.40.1030.10:FF:000003">
    <property type="entry name" value="Pyrimidine-nucleoside phosphorylase"/>
    <property type="match status" value="1"/>
</dbReference>
<dbReference type="PANTHER" id="PTHR10515">
    <property type="entry name" value="THYMIDINE PHOSPHORYLASE"/>
    <property type="match status" value="1"/>
</dbReference>
<dbReference type="Pfam" id="PF02885">
    <property type="entry name" value="Glycos_trans_3N"/>
    <property type="match status" value="1"/>
</dbReference>
<dbReference type="GO" id="GO:0005829">
    <property type="term" value="C:cytosol"/>
    <property type="evidence" value="ECO:0007669"/>
    <property type="project" value="TreeGrafter"/>
</dbReference>
<keyword evidence="4 9" id="KW-0328">Glycosyltransferase</keyword>
<dbReference type="InterPro" id="IPR017872">
    <property type="entry name" value="Pyrmidine_PPase_CS"/>
</dbReference>
<dbReference type="EnsemblBacteria" id="ABC44077">
    <property type="protein sequence ID" value="ABC44077"/>
    <property type="gene ID" value="SRU_1163"/>
</dbReference>
<dbReference type="eggNOG" id="COG0213">
    <property type="taxonomic scope" value="Bacteria"/>
</dbReference>
<dbReference type="GO" id="GO:0009032">
    <property type="term" value="F:thymidine phosphorylase activity"/>
    <property type="evidence" value="ECO:0007669"/>
    <property type="project" value="UniProtKB-EC"/>
</dbReference>
<dbReference type="GO" id="GO:0004645">
    <property type="term" value="F:1,4-alpha-oligoglucan phosphorylase activity"/>
    <property type="evidence" value="ECO:0007669"/>
    <property type="project" value="InterPro"/>
</dbReference>
<dbReference type="InterPro" id="IPR017459">
    <property type="entry name" value="Glycosyl_Trfase_fam3_N_dom"/>
</dbReference>
<organism evidence="9 10">
    <name type="scientific">Salinibacter ruber (strain DSM 13855 / M31)</name>
    <dbReference type="NCBI Taxonomy" id="309807"/>
    <lineage>
        <taxon>Bacteria</taxon>
        <taxon>Pseudomonadati</taxon>
        <taxon>Rhodothermota</taxon>
        <taxon>Rhodothermia</taxon>
        <taxon>Rhodothermales</taxon>
        <taxon>Salinibacteraceae</taxon>
        <taxon>Salinibacter</taxon>
    </lineage>
</organism>
<dbReference type="HOGENOM" id="CLU_025040_0_1_10"/>
<evidence type="ECO:0000256" key="3">
    <source>
        <dbReference type="ARBA" id="ARBA00011892"/>
    </source>
</evidence>
<evidence type="ECO:0000256" key="2">
    <source>
        <dbReference type="ARBA" id="ARBA00011738"/>
    </source>
</evidence>
<evidence type="ECO:0000256" key="4">
    <source>
        <dbReference type="ARBA" id="ARBA00022676"/>
    </source>
</evidence>
<dbReference type="Gene3D" id="3.40.1030.10">
    <property type="entry name" value="Nucleoside phosphorylase/phosphoribosyltransferase catalytic domain"/>
    <property type="match status" value="1"/>
</dbReference>
<dbReference type="KEGG" id="sru:SRU_1163"/>
<dbReference type="Pfam" id="PF00591">
    <property type="entry name" value="Glycos_transf_3"/>
    <property type="match status" value="1"/>
</dbReference>
<keyword evidence="5 9" id="KW-0808">Transferase</keyword>
<dbReference type="OrthoDB" id="9763887at2"/>
<evidence type="ECO:0000256" key="5">
    <source>
        <dbReference type="ARBA" id="ARBA00022679"/>
    </source>
</evidence>
<dbReference type="GO" id="GO:0006213">
    <property type="term" value="P:pyrimidine nucleoside metabolic process"/>
    <property type="evidence" value="ECO:0007669"/>
    <property type="project" value="InterPro"/>
</dbReference>
<protein>
    <recommendedName>
        <fullName evidence="3">thymidine phosphorylase</fullName>
        <ecNumber evidence="3">2.4.2.4</ecNumber>
    </recommendedName>
</protein>
<dbReference type="PROSITE" id="PS00647">
    <property type="entry name" value="THYMID_PHOSPHORYLASE"/>
    <property type="match status" value="1"/>
</dbReference>
<feature type="region of interest" description="Disordered" evidence="7">
    <location>
        <begin position="1"/>
        <end position="34"/>
    </location>
</feature>
<evidence type="ECO:0000313" key="10">
    <source>
        <dbReference type="Proteomes" id="UP000008674"/>
    </source>
</evidence>
<dbReference type="EMBL" id="CP000159">
    <property type="protein sequence ID" value="ABC44077.1"/>
    <property type="molecule type" value="Genomic_DNA"/>
</dbReference>
<evidence type="ECO:0000256" key="6">
    <source>
        <dbReference type="ARBA" id="ARBA00048550"/>
    </source>
</evidence>
<dbReference type="Gene3D" id="3.90.1170.30">
    <property type="entry name" value="Pyrimidine nucleoside phosphorylase-like, C-terminal domain"/>
    <property type="match status" value="1"/>
</dbReference>
<dbReference type="SMART" id="SM00941">
    <property type="entry name" value="PYNP_C"/>
    <property type="match status" value="1"/>
</dbReference>
<comment type="catalytic activity">
    <reaction evidence="6">
        <text>thymidine + phosphate = 2-deoxy-alpha-D-ribose 1-phosphate + thymine</text>
        <dbReference type="Rhea" id="RHEA:16037"/>
        <dbReference type="ChEBI" id="CHEBI:17748"/>
        <dbReference type="ChEBI" id="CHEBI:17821"/>
        <dbReference type="ChEBI" id="CHEBI:43474"/>
        <dbReference type="ChEBI" id="CHEBI:57259"/>
        <dbReference type="EC" id="2.4.2.4"/>
    </reaction>
</comment>
<dbReference type="Gene3D" id="1.20.970.10">
    <property type="entry name" value="Transferase, Pyrimidine Nucleoside Phosphorylase, Chain C"/>
    <property type="match status" value="1"/>
</dbReference>
<proteinExistence type="inferred from homology"/>
<dbReference type="InterPro" id="IPR000053">
    <property type="entry name" value="Thymidine/pyrmidine_PPase"/>
</dbReference>
<dbReference type="InterPro" id="IPR036566">
    <property type="entry name" value="PYNP-like_C_sf"/>
</dbReference>
<dbReference type="Proteomes" id="UP000008674">
    <property type="component" value="Chromosome"/>
</dbReference>
<dbReference type="SUPFAM" id="SSF52418">
    <property type="entry name" value="Nucleoside phosphorylase/phosphoribosyltransferase catalytic domain"/>
    <property type="match status" value="1"/>
</dbReference>
<dbReference type="InterPro" id="IPR000312">
    <property type="entry name" value="Glycosyl_Trfase_fam3"/>
</dbReference>
<dbReference type="AlphaFoldDB" id="Q2S3E2"/>
<evidence type="ECO:0000256" key="7">
    <source>
        <dbReference type="SAM" id="MobiDB-lite"/>
    </source>
</evidence>
<dbReference type="NCBIfam" id="NF004490">
    <property type="entry name" value="PRK05820.1"/>
    <property type="match status" value="1"/>
</dbReference>
<comment type="subunit">
    <text evidence="2">Homodimer.</text>
</comment>
<comment type="similarity">
    <text evidence="1">Belongs to the thymidine/pyrimidine-nucleoside phosphorylase family.</text>
</comment>
<dbReference type="EC" id="2.4.2.4" evidence="3"/>
<dbReference type="InterPro" id="IPR035902">
    <property type="entry name" value="Nuc_phospho_transferase"/>
</dbReference>
<dbReference type="PANTHER" id="PTHR10515:SF0">
    <property type="entry name" value="THYMIDINE PHOSPHORYLASE"/>
    <property type="match status" value="1"/>
</dbReference>
<feature type="domain" description="Pyrimidine nucleoside phosphorylase C-terminal" evidence="8">
    <location>
        <begin position="385"/>
        <end position="459"/>
    </location>
</feature>
<keyword evidence="10" id="KW-1185">Reference proteome</keyword>
<dbReference type="InterPro" id="IPR013102">
    <property type="entry name" value="PYNP_C"/>
</dbReference>
<sequence>MAFSFFRGGPVGGRRSGSRHAPAPRSTHPPFSSCMSSVNPVPLIAAKRDGESLSKADLKALVDGYTEGTVPDYQMSAFLMAAYLNGLSAAEAAALTDAMLHSGTHIDLSSVPGTKVGKHSTGGVGDKVSPILVPLVASCGVPVAKLSGRGLGHTGGTIDKLESIPGFGTDLSVERYRRQVEEVGGVIAGQTGAVAPADKKIYALRDVTATVDSIPLIAASIMSKKLAEGNDALVLDVKCGRGAFMKTDADARTLAETLVAIGAEHDTPVVAVMTNMDVPLGRAVGNWPEIREAIACLRGEHADSALMEIVRGLAGEMIVLGGAAETPAEGREKARAAIESGAALDQFRSLVEAQGGDPTVLDDPDGRADSAPVAEVTAPPDAGGYVADLDALSIGQAAVKLGAGRQTKEASVDPIAGLTQLKKPGDPVDDGDVLARLHAGGTPDLEAVRAAVRSAYTFSDTPPAAAPALQARYDAEGWTRLSEGAAEEV</sequence>
<evidence type="ECO:0000259" key="8">
    <source>
        <dbReference type="SMART" id="SM00941"/>
    </source>
</evidence>
<dbReference type="PATRIC" id="fig|309807.25.peg.1204"/>
<dbReference type="SUPFAM" id="SSF47648">
    <property type="entry name" value="Nucleoside phosphorylase/phosphoribosyltransferase N-terminal domain"/>
    <property type="match status" value="1"/>
</dbReference>
<dbReference type="InterPro" id="IPR036320">
    <property type="entry name" value="Glycosyl_Trfase_fam3_N_dom_sf"/>
</dbReference>
<dbReference type="SUPFAM" id="SSF54680">
    <property type="entry name" value="Pyrimidine nucleoside phosphorylase C-terminal domain"/>
    <property type="match status" value="1"/>
</dbReference>